<accession>A0A6A5RBR0</accession>
<keyword evidence="2" id="KW-1185">Reference proteome</keyword>
<evidence type="ECO:0000313" key="2">
    <source>
        <dbReference type="Proteomes" id="UP000800082"/>
    </source>
</evidence>
<dbReference type="GeneID" id="54356047"/>
<dbReference type="Gene3D" id="2.60.120.430">
    <property type="entry name" value="Galactose-binding lectin"/>
    <property type="match status" value="1"/>
</dbReference>
<dbReference type="RefSeq" id="XP_033443490.1">
    <property type="nucleotide sequence ID" value="XM_033598380.1"/>
</dbReference>
<dbReference type="Proteomes" id="UP000800082">
    <property type="component" value="Unassembled WGS sequence"/>
</dbReference>
<gene>
    <name evidence="1" type="ORF">M421DRAFT_96273</name>
</gene>
<dbReference type="OrthoDB" id="10662000at2759"/>
<evidence type="ECO:0000313" key="1">
    <source>
        <dbReference type="EMBL" id="KAF1923237.1"/>
    </source>
</evidence>
<proteinExistence type="predicted"/>
<dbReference type="AlphaFoldDB" id="A0A6A5RBR0"/>
<organism evidence="1 2">
    <name type="scientific">Didymella exigua CBS 183.55</name>
    <dbReference type="NCBI Taxonomy" id="1150837"/>
    <lineage>
        <taxon>Eukaryota</taxon>
        <taxon>Fungi</taxon>
        <taxon>Dikarya</taxon>
        <taxon>Ascomycota</taxon>
        <taxon>Pezizomycotina</taxon>
        <taxon>Dothideomycetes</taxon>
        <taxon>Pleosporomycetidae</taxon>
        <taxon>Pleosporales</taxon>
        <taxon>Pleosporineae</taxon>
        <taxon>Didymellaceae</taxon>
        <taxon>Didymella</taxon>
    </lineage>
</organism>
<sequence>MAKCWNVVHCSCADIHLAELSIFVGGCYGIASSLLKRAFVHAVLFESHEAIKTHDFKKSTPQRERYYPYSRTTNSDGSLVLGSTSGSYWYSQFDNSGCYNANTVNATGIQLSVAAPAGTTFRVTMRWKIDEECTTLSPPSSVPITSFVTFTSADAYQVAQIPFADFSGMNTSRLDSVALSAFNPSDVDVKVGCTSLINVAATPSLQTCNCPDDAWLNYCTPGVANRNNRGYVQSDDGTMEVAPVVTDGALVLQPSITGSYWYSLQNCADVPASQYLVLNVTASAGASFNVQLQSGGFGCHGQTAIQRLSVATCAEDTAE</sequence>
<name>A0A6A5RBR0_9PLEO</name>
<reference evidence="1" key="1">
    <citation type="journal article" date="2020" name="Stud. Mycol.">
        <title>101 Dothideomycetes genomes: a test case for predicting lifestyles and emergence of pathogens.</title>
        <authorList>
            <person name="Haridas S."/>
            <person name="Albert R."/>
            <person name="Binder M."/>
            <person name="Bloem J."/>
            <person name="Labutti K."/>
            <person name="Salamov A."/>
            <person name="Andreopoulos B."/>
            <person name="Baker S."/>
            <person name="Barry K."/>
            <person name="Bills G."/>
            <person name="Bluhm B."/>
            <person name="Cannon C."/>
            <person name="Castanera R."/>
            <person name="Culley D."/>
            <person name="Daum C."/>
            <person name="Ezra D."/>
            <person name="Gonzalez J."/>
            <person name="Henrissat B."/>
            <person name="Kuo A."/>
            <person name="Liang C."/>
            <person name="Lipzen A."/>
            <person name="Lutzoni F."/>
            <person name="Magnuson J."/>
            <person name="Mondo S."/>
            <person name="Nolan M."/>
            <person name="Ohm R."/>
            <person name="Pangilinan J."/>
            <person name="Park H.-J."/>
            <person name="Ramirez L."/>
            <person name="Alfaro M."/>
            <person name="Sun H."/>
            <person name="Tritt A."/>
            <person name="Yoshinaga Y."/>
            <person name="Zwiers L.-H."/>
            <person name="Turgeon B."/>
            <person name="Goodwin S."/>
            <person name="Spatafora J."/>
            <person name="Crous P."/>
            <person name="Grigoriev I."/>
        </authorList>
    </citation>
    <scope>NUCLEOTIDE SEQUENCE</scope>
    <source>
        <strain evidence="1">CBS 183.55</strain>
    </source>
</reference>
<dbReference type="EMBL" id="ML979008">
    <property type="protein sequence ID" value="KAF1923237.1"/>
    <property type="molecule type" value="Genomic_DNA"/>
</dbReference>
<protein>
    <submittedName>
        <fullName evidence="1">Uncharacterized protein</fullName>
    </submittedName>
</protein>